<reference evidence="1" key="2">
    <citation type="submission" date="2020-11" db="EMBL/GenBank/DDBJ databases">
        <authorList>
            <person name="McCartney M.A."/>
            <person name="Auch B."/>
            <person name="Kono T."/>
            <person name="Mallez S."/>
            <person name="Becker A."/>
            <person name="Gohl D.M."/>
            <person name="Silverstein K.A.T."/>
            <person name="Koren S."/>
            <person name="Bechman K.B."/>
            <person name="Herman A."/>
            <person name="Abrahante J.E."/>
            <person name="Garbe J."/>
        </authorList>
    </citation>
    <scope>NUCLEOTIDE SEQUENCE</scope>
    <source>
        <strain evidence="1">Duluth1</strain>
        <tissue evidence="1">Whole animal</tissue>
    </source>
</reference>
<protein>
    <submittedName>
        <fullName evidence="1">Uncharacterized protein</fullName>
    </submittedName>
</protein>
<sequence>MCDGGSEWGSVRLLCRPWTDLLSRAARGWMRKRLFRWFRRYEARGEAVCAGGRGLASAAWVRLRGDGGLFTLGTVTRKNCLLRLKDASNLTTPPTSAPDKYTTTTYNILNIILHRSPS</sequence>
<reference evidence="1" key="1">
    <citation type="journal article" date="2019" name="bioRxiv">
        <title>The Genome of the Zebra Mussel, Dreissena polymorpha: A Resource for Invasive Species Research.</title>
        <authorList>
            <person name="McCartney M.A."/>
            <person name="Auch B."/>
            <person name="Kono T."/>
            <person name="Mallez S."/>
            <person name="Zhang Y."/>
            <person name="Obille A."/>
            <person name="Becker A."/>
            <person name="Abrahante J.E."/>
            <person name="Garbe J."/>
            <person name="Badalamenti J.P."/>
            <person name="Herman A."/>
            <person name="Mangelson H."/>
            <person name="Liachko I."/>
            <person name="Sullivan S."/>
            <person name="Sone E.D."/>
            <person name="Koren S."/>
            <person name="Silverstein K.A.T."/>
            <person name="Beckman K.B."/>
            <person name="Gohl D.M."/>
        </authorList>
    </citation>
    <scope>NUCLEOTIDE SEQUENCE</scope>
    <source>
        <strain evidence="1">Duluth1</strain>
        <tissue evidence="1">Whole animal</tissue>
    </source>
</reference>
<dbReference type="Proteomes" id="UP000828390">
    <property type="component" value="Unassembled WGS sequence"/>
</dbReference>
<comment type="caution">
    <text evidence="1">The sequence shown here is derived from an EMBL/GenBank/DDBJ whole genome shotgun (WGS) entry which is preliminary data.</text>
</comment>
<proteinExistence type="predicted"/>
<accession>A0A9D4KHW9</accession>
<evidence type="ECO:0000313" key="1">
    <source>
        <dbReference type="EMBL" id="KAH3839426.1"/>
    </source>
</evidence>
<evidence type="ECO:0000313" key="2">
    <source>
        <dbReference type="Proteomes" id="UP000828390"/>
    </source>
</evidence>
<gene>
    <name evidence="1" type="ORF">DPMN_112856</name>
</gene>
<keyword evidence="2" id="KW-1185">Reference proteome</keyword>
<organism evidence="1 2">
    <name type="scientific">Dreissena polymorpha</name>
    <name type="common">Zebra mussel</name>
    <name type="synonym">Mytilus polymorpha</name>
    <dbReference type="NCBI Taxonomy" id="45954"/>
    <lineage>
        <taxon>Eukaryota</taxon>
        <taxon>Metazoa</taxon>
        <taxon>Spiralia</taxon>
        <taxon>Lophotrochozoa</taxon>
        <taxon>Mollusca</taxon>
        <taxon>Bivalvia</taxon>
        <taxon>Autobranchia</taxon>
        <taxon>Heteroconchia</taxon>
        <taxon>Euheterodonta</taxon>
        <taxon>Imparidentia</taxon>
        <taxon>Neoheterodontei</taxon>
        <taxon>Myida</taxon>
        <taxon>Dreissenoidea</taxon>
        <taxon>Dreissenidae</taxon>
        <taxon>Dreissena</taxon>
    </lineage>
</organism>
<dbReference type="EMBL" id="JAIWYP010000004">
    <property type="protein sequence ID" value="KAH3839426.1"/>
    <property type="molecule type" value="Genomic_DNA"/>
</dbReference>
<name>A0A9D4KHW9_DREPO</name>
<dbReference type="AlphaFoldDB" id="A0A9D4KHW9"/>